<feature type="non-terminal residue" evidence="2">
    <location>
        <position position="1"/>
    </location>
</feature>
<organism evidence="2">
    <name type="scientific">uncultured Cytophagales bacterium</name>
    <dbReference type="NCBI Taxonomy" id="158755"/>
    <lineage>
        <taxon>Bacteria</taxon>
        <taxon>Pseudomonadati</taxon>
        <taxon>Bacteroidota</taxon>
        <taxon>Sphingobacteriia</taxon>
        <taxon>Sphingobacteriales</taxon>
        <taxon>environmental samples</taxon>
    </lineage>
</organism>
<reference evidence="2" key="1">
    <citation type="submission" date="2020-02" db="EMBL/GenBank/DDBJ databases">
        <authorList>
            <person name="Meier V. D."/>
        </authorList>
    </citation>
    <scope>NUCLEOTIDE SEQUENCE</scope>
    <source>
        <strain evidence="2">AVDCRST_MAG56</strain>
    </source>
</reference>
<name>A0A6J4JAA1_9SPHI</name>
<protein>
    <submittedName>
        <fullName evidence="2">Uncharacterized protein</fullName>
    </submittedName>
</protein>
<sequence length="362" mass="37533">VFPSSAQLPDPAAALGILADARGVPAHLRLLAAAGGPGPVAVLLFGRQPRHSFRGNARRIEIRHPRKNTCRLQARNHPPAAVRDDRRGPGTDGPGRHPFPHHCQARRGRKGLDGRKNRGRGRARGVPAAHPGGFPGADLRGRPPRIRRVLLPPARRGAGGSDLGGGEGIPQRHRRRTVHGGGVGAAQPPGRLAARTAAGAVPRSLGPGVAARPPNAARTHRQPLPGHGFPRRHPPGGRPAARRVRPHQPGGGWLLLRPLRPALRQPGRTVRWGGHPDRGTQRRGRRAGAHLSAGISVMGGVPGVVPALDGHVPHCPAQPPAGRALPAVRGSAANPPAHPPRPGVAGRGGVNTTGAGTGGCRV</sequence>
<feature type="compositionally biased region" description="Gly residues" evidence="1">
    <location>
        <begin position="345"/>
        <end position="362"/>
    </location>
</feature>
<proteinExistence type="predicted"/>
<evidence type="ECO:0000313" key="2">
    <source>
        <dbReference type="EMBL" id="CAA9274793.1"/>
    </source>
</evidence>
<dbReference type="AlphaFoldDB" id="A0A6J4JAA1"/>
<feature type="region of interest" description="Disordered" evidence="1">
    <location>
        <begin position="325"/>
        <end position="362"/>
    </location>
</feature>
<gene>
    <name evidence="2" type="ORF">AVDCRST_MAG56-3295</name>
</gene>
<feature type="compositionally biased region" description="Gly residues" evidence="1">
    <location>
        <begin position="157"/>
        <end position="168"/>
    </location>
</feature>
<dbReference type="EMBL" id="CADCTQ010000278">
    <property type="protein sequence ID" value="CAA9274793.1"/>
    <property type="molecule type" value="Genomic_DNA"/>
</dbReference>
<feature type="compositionally biased region" description="Basic residues" evidence="1">
    <location>
        <begin position="229"/>
        <end position="246"/>
    </location>
</feature>
<feature type="non-terminal residue" evidence="2">
    <location>
        <position position="362"/>
    </location>
</feature>
<accession>A0A6J4JAA1</accession>
<feature type="compositionally biased region" description="Basic residues" evidence="1">
    <location>
        <begin position="98"/>
        <end position="109"/>
    </location>
</feature>
<feature type="region of interest" description="Disordered" evidence="1">
    <location>
        <begin position="75"/>
        <end position="287"/>
    </location>
</feature>
<feature type="compositionally biased region" description="Low complexity" evidence="1">
    <location>
        <begin position="254"/>
        <end position="268"/>
    </location>
</feature>
<evidence type="ECO:0000256" key="1">
    <source>
        <dbReference type="SAM" id="MobiDB-lite"/>
    </source>
</evidence>